<dbReference type="AlphaFoldDB" id="A0A2P2FG68"/>
<evidence type="ECO:0000313" key="1">
    <source>
        <dbReference type="EMBL" id="KFU75711.1"/>
    </source>
</evidence>
<keyword evidence="2" id="KW-1185">Reference proteome</keyword>
<protein>
    <submittedName>
        <fullName evidence="1">Uncharacterized protein</fullName>
    </submittedName>
</protein>
<dbReference type="Proteomes" id="UP000256220">
    <property type="component" value="Unassembled WGS sequence"/>
</dbReference>
<evidence type="ECO:0000313" key="2">
    <source>
        <dbReference type="Proteomes" id="UP000256220"/>
    </source>
</evidence>
<gene>
    <name evidence="1" type="ORF">BB31_40230</name>
</gene>
<sequence>MDRVARPMSRGSLSEPRTAGMIFASQASIRACRAVIWVTSSMQADPSPEVRDSRGMVTTMVVRSPDRVGALSLVMA</sequence>
<dbReference type="EMBL" id="JFBM01000058">
    <property type="protein sequence ID" value="KFU75711.1"/>
    <property type="molecule type" value="Genomic_DNA"/>
</dbReference>
<name>A0A2P2FG68_AMYLU</name>
<accession>A0A2P2FG68</accession>
<organism evidence="1 2">
    <name type="scientific">Amycolatopsis lurida NRRL 2430</name>
    <dbReference type="NCBI Taxonomy" id="1460371"/>
    <lineage>
        <taxon>Bacteria</taxon>
        <taxon>Bacillati</taxon>
        <taxon>Actinomycetota</taxon>
        <taxon>Actinomycetes</taxon>
        <taxon>Pseudonocardiales</taxon>
        <taxon>Pseudonocardiaceae</taxon>
        <taxon>Amycolatopsis</taxon>
    </lineage>
</organism>
<proteinExistence type="predicted"/>
<comment type="caution">
    <text evidence="1">The sequence shown here is derived from an EMBL/GenBank/DDBJ whole genome shotgun (WGS) entry which is preliminary data.</text>
</comment>
<reference evidence="1 2" key="1">
    <citation type="journal article" date="2014" name="Genome Announc.">
        <title>Draft Genome Sequence of Amycolatopsis lurida NRRL 2430, Producer of the Glycopeptide Family Antibiotic Ristocetin.</title>
        <authorList>
            <person name="Kwun M.J."/>
            <person name="Hong H.J."/>
        </authorList>
    </citation>
    <scope>NUCLEOTIDE SEQUENCE [LARGE SCALE GENOMIC DNA]</scope>
    <source>
        <strain evidence="1 2">NRRL 2430</strain>
    </source>
</reference>